<sequence length="121" mass="14482">MLSFIHQNYYKSISLQDIDESGNMSIAQCYRYFKMIVKMSPYDYLIHYRLLKSIDYLSDSTFNITEISEKVCFQNVNHYIQIFKKAYTLSPKKYQKNIEKGIYNNANSFSFFHLTISIQHK</sequence>
<dbReference type="EMBL" id="JAOQJR010000019">
    <property type="protein sequence ID" value="MCU6739556.1"/>
    <property type="molecule type" value="Genomic_DNA"/>
</dbReference>
<dbReference type="Pfam" id="PF12833">
    <property type="entry name" value="HTH_18"/>
    <property type="match status" value="1"/>
</dbReference>
<dbReference type="PANTHER" id="PTHR43280">
    <property type="entry name" value="ARAC-FAMILY TRANSCRIPTIONAL REGULATOR"/>
    <property type="match status" value="1"/>
</dbReference>
<evidence type="ECO:0000313" key="5">
    <source>
        <dbReference type="EMBL" id="MCU6739556.1"/>
    </source>
</evidence>
<dbReference type="SMART" id="SM00342">
    <property type="entry name" value="HTH_ARAC"/>
    <property type="match status" value="1"/>
</dbReference>
<dbReference type="RefSeq" id="WP_147580828.1">
    <property type="nucleotide sequence ID" value="NZ_JAOQJR010000019.1"/>
</dbReference>
<proteinExistence type="predicted"/>
<dbReference type="Proteomes" id="UP001208364">
    <property type="component" value="Unassembled WGS sequence"/>
</dbReference>
<evidence type="ECO:0000256" key="2">
    <source>
        <dbReference type="ARBA" id="ARBA00023125"/>
    </source>
</evidence>
<reference evidence="5 6" key="1">
    <citation type="journal article" date="2021" name="ISME Commun">
        <title>Automated analysis of genomic sequences facilitates high-throughput and comprehensive description of bacteria.</title>
        <authorList>
            <person name="Hitch T.C.A."/>
        </authorList>
    </citation>
    <scope>NUCLEOTIDE SEQUENCE [LARGE SCALE GENOMIC DNA]</scope>
    <source>
        <strain evidence="5 6">H4_15</strain>
    </source>
</reference>
<dbReference type="Gene3D" id="1.10.10.60">
    <property type="entry name" value="Homeodomain-like"/>
    <property type="match status" value="2"/>
</dbReference>
<keyword evidence="1" id="KW-0805">Transcription regulation</keyword>
<keyword evidence="3" id="KW-0804">Transcription</keyword>
<name>A0ABT2SXI4_9FIRM</name>
<evidence type="ECO:0000259" key="4">
    <source>
        <dbReference type="PROSITE" id="PS01124"/>
    </source>
</evidence>
<keyword evidence="2" id="KW-0238">DNA-binding</keyword>
<dbReference type="InterPro" id="IPR018060">
    <property type="entry name" value="HTH_AraC"/>
</dbReference>
<keyword evidence="6" id="KW-1185">Reference proteome</keyword>
<dbReference type="PROSITE" id="PS01124">
    <property type="entry name" value="HTH_ARAC_FAMILY_2"/>
    <property type="match status" value="1"/>
</dbReference>
<dbReference type="InterPro" id="IPR009057">
    <property type="entry name" value="Homeodomain-like_sf"/>
</dbReference>
<gene>
    <name evidence="5" type="ORF">OCV55_12995</name>
</gene>
<dbReference type="SUPFAM" id="SSF46689">
    <property type="entry name" value="Homeodomain-like"/>
    <property type="match status" value="2"/>
</dbReference>
<evidence type="ECO:0000256" key="3">
    <source>
        <dbReference type="ARBA" id="ARBA00023163"/>
    </source>
</evidence>
<feature type="domain" description="HTH araC/xylS-type" evidence="4">
    <location>
        <begin position="1"/>
        <end position="97"/>
    </location>
</feature>
<evidence type="ECO:0000313" key="6">
    <source>
        <dbReference type="Proteomes" id="UP001208364"/>
    </source>
</evidence>
<accession>A0ABT2SXI4</accession>
<evidence type="ECO:0000256" key="1">
    <source>
        <dbReference type="ARBA" id="ARBA00023015"/>
    </source>
</evidence>
<dbReference type="PANTHER" id="PTHR43280:SF28">
    <property type="entry name" value="HTH-TYPE TRANSCRIPTIONAL ACTIVATOR RHAS"/>
    <property type="match status" value="1"/>
</dbReference>
<comment type="caution">
    <text evidence="5">The sequence shown here is derived from an EMBL/GenBank/DDBJ whole genome shotgun (WGS) entry which is preliminary data.</text>
</comment>
<organism evidence="5 6">
    <name type="scientific">[Clostridium] ammoniilyticum</name>
    <dbReference type="NCBI Taxonomy" id="2981784"/>
    <lineage>
        <taxon>Bacteria</taxon>
        <taxon>Bacillati</taxon>
        <taxon>Bacillota</taxon>
        <taxon>Erysipelotrichia</taxon>
        <taxon>Erysipelotrichales</taxon>
        <taxon>Coprobacillaceae</taxon>
        <taxon>Faecalibacillus</taxon>
    </lineage>
</organism>
<protein>
    <submittedName>
        <fullName evidence="5">AraC family transcriptional regulator</fullName>
    </submittedName>
</protein>